<reference evidence="2" key="1">
    <citation type="submission" date="2023-07" db="EMBL/GenBank/DDBJ databases">
        <title>A chromosome-level genome assembly of Lolium multiflorum.</title>
        <authorList>
            <person name="Chen Y."/>
            <person name="Copetti D."/>
            <person name="Kolliker R."/>
            <person name="Studer B."/>
        </authorList>
    </citation>
    <scope>NUCLEOTIDE SEQUENCE</scope>
    <source>
        <strain evidence="2">02402/16</strain>
        <tissue evidence="2">Leaf</tissue>
    </source>
</reference>
<dbReference type="EMBL" id="JAUUTY010000001">
    <property type="protein sequence ID" value="KAK1698740.1"/>
    <property type="molecule type" value="Genomic_DNA"/>
</dbReference>
<evidence type="ECO:0000313" key="2">
    <source>
        <dbReference type="EMBL" id="KAK1698740.1"/>
    </source>
</evidence>
<feature type="compositionally biased region" description="Low complexity" evidence="1">
    <location>
        <begin position="1"/>
        <end position="20"/>
    </location>
</feature>
<sequence length="132" mass="14979">MAEFQRQLDQQQREIQQQQREINELKGQRQPDNTAISQRRDSVADSEAPTTRMIDGGPGDPVDGIKEQTPCDLFVVFRNMSVKVAVGYVLPAFGSFHWILLDIKVDKGIVEVRDPLSRAVDGFRDLQKLLQV</sequence>
<evidence type="ECO:0000256" key="1">
    <source>
        <dbReference type="SAM" id="MobiDB-lite"/>
    </source>
</evidence>
<evidence type="ECO:0008006" key="4">
    <source>
        <dbReference type="Google" id="ProtNLM"/>
    </source>
</evidence>
<gene>
    <name evidence="2" type="ORF">QYE76_015437</name>
</gene>
<protein>
    <recommendedName>
        <fullName evidence="4">Ubiquitin-like protease family profile domain-containing protein</fullName>
    </recommendedName>
</protein>
<proteinExistence type="predicted"/>
<keyword evidence="3" id="KW-1185">Reference proteome</keyword>
<accession>A0AAD8U2I6</accession>
<dbReference type="AlphaFoldDB" id="A0AAD8U2I6"/>
<comment type="caution">
    <text evidence="2">The sequence shown here is derived from an EMBL/GenBank/DDBJ whole genome shotgun (WGS) entry which is preliminary data.</text>
</comment>
<feature type="region of interest" description="Disordered" evidence="1">
    <location>
        <begin position="1"/>
        <end position="63"/>
    </location>
</feature>
<organism evidence="2 3">
    <name type="scientific">Lolium multiflorum</name>
    <name type="common">Italian ryegrass</name>
    <name type="synonym">Lolium perenne subsp. multiflorum</name>
    <dbReference type="NCBI Taxonomy" id="4521"/>
    <lineage>
        <taxon>Eukaryota</taxon>
        <taxon>Viridiplantae</taxon>
        <taxon>Streptophyta</taxon>
        <taxon>Embryophyta</taxon>
        <taxon>Tracheophyta</taxon>
        <taxon>Spermatophyta</taxon>
        <taxon>Magnoliopsida</taxon>
        <taxon>Liliopsida</taxon>
        <taxon>Poales</taxon>
        <taxon>Poaceae</taxon>
        <taxon>BOP clade</taxon>
        <taxon>Pooideae</taxon>
        <taxon>Poodae</taxon>
        <taxon>Poeae</taxon>
        <taxon>Poeae Chloroplast Group 2 (Poeae type)</taxon>
        <taxon>Loliodinae</taxon>
        <taxon>Loliinae</taxon>
        <taxon>Lolium</taxon>
    </lineage>
</organism>
<name>A0AAD8U2I6_LOLMU</name>
<evidence type="ECO:0000313" key="3">
    <source>
        <dbReference type="Proteomes" id="UP001231189"/>
    </source>
</evidence>
<dbReference type="Proteomes" id="UP001231189">
    <property type="component" value="Unassembled WGS sequence"/>
</dbReference>